<organism evidence="1 2">
    <name type="scientific">Rosa chinensis</name>
    <name type="common">China rose</name>
    <dbReference type="NCBI Taxonomy" id="74649"/>
    <lineage>
        <taxon>Eukaryota</taxon>
        <taxon>Viridiplantae</taxon>
        <taxon>Streptophyta</taxon>
        <taxon>Embryophyta</taxon>
        <taxon>Tracheophyta</taxon>
        <taxon>Spermatophyta</taxon>
        <taxon>Magnoliopsida</taxon>
        <taxon>eudicotyledons</taxon>
        <taxon>Gunneridae</taxon>
        <taxon>Pentapetalae</taxon>
        <taxon>rosids</taxon>
        <taxon>fabids</taxon>
        <taxon>Rosales</taxon>
        <taxon>Rosaceae</taxon>
        <taxon>Rosoideae</taxon>
        <taxon>Rosoideae incertae sedis</taxon>
        <taxon>Rosa</taxon>
    </lineage>
</organism>
<comment type="caution">
    <text evidence="1">The sequence shown here is derived from an EMBL/GenBank/DDBJ whole genome shotgun (WGS) entry which is preliminary data.</text>
</comment>
<gene>
    <name evidence="1" type="ORF">RchiOBHm_Chr7g0243301</name>
</gene>
<proteinExistence type="predicted"/>
<dbReference type="Proteomes" id="UP000238479">
    <property type="component" value="Chromosome 7"/>
</dbReference>
<accession>A0A2P6PIR0</accession>
<dbReference type="EMBL" id="PDCK01000045">
    <property type="protein sequence ID" value="PRQ21804.1"/>
    <property type="molecule type" value="Genomic_DNA"/>
</dbReference>
<evidence type="ECO:0000313" key="1">
    <source>
        <dbReference type="EMBL" id="PRQ21804.1"/>
    </source>
</evidence>
<keyword evidence="2" id="KW-1185">Reference proteome</keyword>
<name>A0A2P6PIR0_ROSCH</name>
<sequence length="70" mass="8095">MALWCSKCSERYALRMHLDLPETRLCIELRKDFGSSELVNQYSYLSNLITVFDSLFIDISVVNNHSSFSS</sequence>
<reference evidence="1 2" key="1">
    <citation type="journal article" date="2018" name="Nat. Genet.">
        <title>The Rosa genome provides new insights in the design of modern roses.</title>
        <authorList>
            <person name="Bendahmane M."/>
        </authorList>
    </citation>
    <scope>NUCLEOTIDE SEQUENCE [LARGE SCALE GENOMIC DNA]</scope>
    <source>
        <strain evidence="2">cv. Old Blush</strain>
    </source>
</reference>
<protein>
    <submittedName>
        <fullName evidence="1">Uncharacterized protein</fullName>
    </submittedName>
</protein>
<dbReference type="AlphaFoldDB" id="A0A2P6PIR0"/>
<evidence type="ECO:0000313" key="2">
    <source>
        <dbReference type="Proteomes" id="UP000238479"/>
    </source>
</evidence>
<dbReference type="Gramene" id="PRQ21804">
    <property type="protein sequence ID" value="PRQ21804"/>
    <property type="gene ID" value="RchiOBHm_Chr7g0243301"/>
</dbReference>